<feature type="domain" description="Bacteriophage P22 tailspike N-terminal" evidence="1">
    <location>
        <begin position="1"/>
        <end position="113"/>
    </location>
</feature>
<name>A0ABD7L3B4_9ENTR</name>
<comment type="caution">
    <text evidence="2">The sequence shown here is derived from an EMBL/GenBank/DDBJ whole genome shotgun (WGS) entry which is preliminary data.</text>
</comment>
<proteinExistence type="predicted"/>
<dbReference type="EMBL" id="FKEV01000028">
    <property type="protein sequence ID" value="SAF30056.1"/>
    <property type="molecule type" value="Genomic_DNA"/>
</dbReference>
<organism evidence="2 3">
    <name type="scientific">Enterobacter hormaechei</name>
    <dbReference type="NCBI Taxonomy" id="158836"/>
    <lineage>
        <taxon>Bacteria</taxon>
        <taxon>Pseudomonadati</taxon>
        <taxon>Pseudomonadota</taxon>
        <taxon>Gammaproteobacteria</taxon>
        <taxon>Enterobacterales</taxon>
        <taxon>Enterobacteriaceae</taxon>
        <taxon>Enterobacter</taxon>
        <taxon>Enterobacter cloacae complex</taxon>
    </lineage>
</organism>
<accession>A0ABD7L3B4</accession>
<evidence type="ECO:0000313" key="3">
    <source>
        <dbReference type="Proteomes" id="UP000077295"/>
    </source>
</evidence>
<sequence length="270" mass="29336">MSDITANVVVSMPSQLFTLARSFKAVANGKIYIGQIDTDPTIPANQIQVYIEGEDGDLIPVSQPILINAGGYPVYNGQITKFVTVKGHSMSVYDAYGVQQFYFPNILGYEPDQFASTLNLSWLRGMNGFLGGDVYPPSIGVNANVGEIIPAGTRYIRLNGVVMMLSAPLSSPLTIASYDTTSINGSVELYPVTFFHEVNSGWKIAQNDTQLQRLLGVGGNIILSSENYTLSGDFTVNSDLTIKSKWKKNKIHSQPILAENTINSVNQATI</sequence>
<evidence type="ECO:0000313" key="2">
    <source>
        <dbReference type="EMBL" id="SAF30056.1"/>
    </source>
</evidence>
<dbReference type="Gene3D" id="2.170.14.10">
    <property type="entry name" value="Phage P22 tailspike-like, N-terminal domain"/>
    <property type="match status" value="1"/>
</dbReference>
<dbReference type="InterPro" id="IPR009093">
    <property type="entry name" value="P22_tailspike_N"/>
</dbReference>
<evidence type="ECO:0000259" key="1">
    <source>
        <dbReference type="Pfam" id="PF09008"/>
    </source>
</evidence>
<reference evidence="2 3" key="1">
    <citation type="submission" date="2016-03" db="EMBL/GenBank/DDBJ databases">
        <authorList>
            <consortium name="Pathogen Informatics"/>
        </authorList>
    </citation>
    <scope>NUCLEOTIDE SEQUENCE [LARGE SCALE GENOMIC DNA]</scope>
    <source>
        <strain evidence="3">e552</strain>
    </source>
</reference>
<dbReference type="AlphaFoldDB" id="A0ABD7L3B4"/>
<dbReference type="InterPro" id="IPR036730">
    <property type="entry name" value="P22_tailspike_N_sf"/>
</dbReference>
<dbReference type="Pfam" id="PF09008">
    <property type="entry name" value="Head_binding"/>
    <property type="match status" value="1"/>
</dbReference>
<dbReference type="Proteomes" id="UP000077295">
    <property type="component" value="Unassembled WGS sequence"/>
</dbReference>
<dbReference type="SUPFAM" id="SSF51327">
    <property type="entry name" value="Head-binding domain of phage P22 tailspike protein"/>
    <property type="match status" value="1"/>
</dbReference>
<protein>
    <submittedName>
        <fullName evidence="2">Head binding</fullName>
    </submittedName>
</protein>
<gene>
    <name evidence="2" type="ORF">SAMEA2273187_04725</name>
</gene>